<dbReference type="CDD" id="cd00586">
    <property type="entry name" value="4HBT"/>
    <property type="match status" value="1"/>
</dbReference>
<dbReference type="GeneID" id="97389835"/>
<dbReference type="PANTHER" id="PTHR31727:SF6">
    <property type="entry name" value="OLEOYL-ACYL CARRIER PROTEIN THIOESTERASE 1, CHLOROPLASTIC"/>
    <property type="match status" value="1"/>
</dbReference>
<dbReference type="OrthoDB" id="9801517at2"/>
<keyword evidence="3" id="KW-0378">Hydrolase</keyword>
<dbReference type="Pfam" id="PF01643">
    <property type="entry name" value="Acyl-ACP_TE"/>
    <property type="match status" value="1"/>
</dbReference>
<dbReference type="AlphaFoldDB" id="A0A173U5K2"/>
<evidence type="ECO:0000313" key="11">
    <source>
        <dbReference type="Proteomes" id="UP000095492"/>
    </source>
</evidence>
<feature type="domain" description="Acyl-ACP thioesterase N-terminal hotdog" evidence="8">
    <location>
        <begin position="2"/>
        <end position="128"/>
    </location>
</feature>
<dbReference type="InterPro" id="IPR049427">
    <property type="entry name" value="Acyl-ACP_TE_C"/>
</dbReference>
<protein>
    <submittedName>
        <fullName evidence="10">Acyl-ACP thioesterase</fullName>
    </submittedName>
</protein>
<evidence type="ECO:0000256" key="5">
    <source>
        <dbReference type="ARBA" id="ARBA00022946"/>
    </source>
</evidence>
<keyword evidence="5" id="KW-0809">Transit peptide</keyword>
<dbReference type="GO" id="GO:0000036">
    <property type="term" value="F:acyl carrier activity"/>
    <property type="evidence" value="ECO:0007669"/>
    <property type="project" value="TreeGrafter"/>
</dbReference>
<evidence type="ECO:0000256" key="3">
    <source>
        <dbReference type="ARBA" id="ARBA00022801"/>
    </source>
</evidence>
<evidence type="ECO:0000259" key="9">
    <source>
        <dbReference type="Pfam" id="PF20791"/>
    </source>
</evidence>
<organism evidence="10 11">
    <name type="scientific">Eubacterium ramulus</name>
    <dbReference type="NCBI Taxonomy" id="39490"/>
    <lineage>
        <taxon>Bacteria</taxon>
        <taxon>Bacillati</taxon>
        <taxon>Bacillota</taxon>
        <taxon>Clostridia</taxon>
        <taxon>Eubacteriales</taxon>
        <taxon>Eubacteriaceae</taxon>
        <taxon>Eubacterium</taxon>
    </lineage>
</organism>
<feature type="domain" description="Acyl-ACP thioesterase-like C-terminal" evidence="9">
    <location>
        <begin position="152"/>
        <end position="212"/>
    </location>
</feature>
<reference evidence="10 11" key="1">
    <citation type="submission" date="2015-09" db="EMBL/GenBank/DDBJ databases">
        <authorList>
            <consortium name="Pathogen Informatics"/>
        </authorList>
    </citation>
    <scope>NUCLEOTIDE SEQUENCE [LARGE SCALE GENOMIC DNA]</scope>
    <source>
        <strain evidence="10 11">2789STDY5608891</strain>
    </source>
</reference>
<evidence type="ECO:0000256" key="2">
    <source>
        <dbReference type="ARBA" id="ARBA00022516"/>
    </source>
</evidence>
<keyword evidence="6" id="KW-0443">Lipid metabolism</keyword>
<sequence length="242" mass="28101">MYQFKSRVRFSEVDSQLHMTLPSIINYFQDCSTFHSDSIGYGIEVMMEQGYAWILSSWQIIINRYPKFGEEITVSTWAHGWKAFFGYRNFKLEDTEGNLLAYANTNWIYMNIRTGHPERIPKEICDLYKCEPALPMEESSRKITPPAKGTGITPIQVHRYDIDSNNHVNNERYVPMAMECLPEGAQIRQLRVEYRNSAVYGDTIYPVYHREEDLLKVSLNDSDGKPYAIVEFQLAPLSDQAD</sequence>
<dbReference type="Proteomes" id="UP000095492">
    <property type="component" value="Unassembled WGS sequence"/>
</dbReference>
<name>A0A173U5K2_EUBRA</name>
<gene>
    <name evidence="10" type="ORF">ERS852448_01869</name>
</gene>
<dbReference type="PANTHER" id="PTHR31727">
    <property type="entry name" value="OLEOYL-ACYL CARRIER PROTEIN THIOESTERASE 1, CHLOROPLASTIC"/>
    <property type="match status" value="1"/>
</dbReference>
<evidence type="ECO:0000256" key="1">
    <source>
        <dbReference type="ARBA" id="ARBA00006500"/>
    </source>
</evidence>
<keyword evidence="7" id="KW-0275">Fatty acid biosynthesis</keyword>
<dbReference type="GO" id="GO:0016297">
    <property type="term" value="F:fatty acyl-[ACP] hydrolase activity"/>
    <property type="evidence" value="ECO:0007669"/>
    <property type="project" value="InterPro"/>
</dbReference>
<accession>A0A173U5K2</accession>
<evidence type="ECO:0000256" key="4">
    <source>
        <dbReference type="ARBA" id="ARBA00022832"/>
    </source>
</evidence>
<dbReference type="Gene3D" id="3.10.129.10">
    <property type="entry name" value="Hotdog Thioesterase"/>
    <property type="match status" value="1"/>
</dbReference>
<dbReference type="InterPro" id="IPR029069">
    <property type="entry name" value="HotDog_dom_sf"/>
</dbReference>
<evidence type="ECO:0000259" key="8">
    <source>
        <dbReference type="Pfam" id="PF01643"/>
    </source>
</evidence>
<proteinExistence type="inferred from homology"/>
<dbReference type="SUPFAM" id="SSF54637">
    <property type="entry name" value="Thioesterase/thiol ester dehydrase-isomerase"/>
    <property type="match status" value="2"/>
</dbReference>
<dbReference type="EMBL" id="CYYA01000012">
    <property type="protein sequence ID" value="CUN10201.1"/>
    <property type="molecule type" value="Genomic_DNA"/>
</dbReference>
<evidence type="ECO:0000256" key="7">
    <source>
        <dbReference type="ARBA" id="ARBA00023160"/>
    </source>
</evidence>
<evidence type="ECO:0000256" key="6">
    <source>
        <dbReference type="ARBA" id="ARBA00023098"/>
    </source>
</evidence>
<dbReference type="Pfam" id="PF20791">
    <property type="entry name" value="Acyl-ACP_TE_C"/>
    <property type="match status" value="1"/>
</dbReference>
<keyword evidence="2" id="KW-0444">Lipid biosynthesis</keyword>
<keyword evidence="4" id="KW-0276">Fatty acid metabolism</keyword>
<dbReference type="RefSeq" id="WP_055290387.1">
    <property type="nucleotide sequence ID" value="NZ_CAXUGT010000018.1"/>
</dbReference>
<comment type="similarity">
    <text evidence="1">Belongs to the acyl-ACP thioesterase family.</text>
</comment>
<evidence type="ECO:0000313" key="10">
    <source>
        <dbReference type="EMBL" id="CUN10201.1"/>
    </source>
</evidence>
<dbReference type="InterPro" id="IPR045023">
    <property type="entry name" value="FATA/B"/>
</dbReference>
<dbReference type="InterPro" id="IPR002864">
    <property type="entry name" value="Acyl-ACP_thioesterase_NHD"/>
</dbReference>